<evidence type="ECO:0000313" key="6">
    <source>
        <dbReference type="Proteomes" id="UP000315003"/>
    </source>
</evidence>
<feature type="repeat" description="TPR" evidence="2">
    <location>
        <begin position="127"/>
        <end position="160"/>
    </location>
</feature>
<gene>
    <name evidence="5" type="ORF">SV7mr_46760</name>
</gene>
<organism evidence="5 6">
    <name type="scientific">Stieleria bergensis</name>
    <dbReference type="NCBI Taxonomy" id="2528025"/>
    <lineage>
        <taxon>Bacteria</taxon>
        <taxon>Pseudomonadati</taxon>
        <taxon>Planctomycetota</taxon>
        <taxon>Planctomycetia</taxon>
        <taxon>Pirellulales</taxon>
        <taxon>Pirellulaceae</taxon>
        <taxon>Stieleria</taxon>
    </lineage>
</organism>
<feature type="region of interest" description="Disordered" evidence="3">
    <location>
        <begin position="486"/>
        <end position="506"/>
    </location>
</feature>
<feature type="region of interest" description="Disordered" evidence="3">
    <location>
        <begin position="29"/>
        <end position="80"/>
    </location>
</feature>
<dbReference type="InterPro" id="IPR027039">
    <property type="entry name" value="Crtac1"/>
</dbReference>
<dbReference type="PANTHER" id="PTHR16026">
    <property type="entry name" value="CARTILAGE ACIDIC PROTEIN 1"/>
    <property type="match status" value="1"/>
</dbReference>
<dbReference type="Gene3D" id="1.25.40.10">
    <property type="entry name" value="Tetratricopeptide repeat domain"/>
    <property type="match status" value="3"/>
</dbReference>
<dbReference type="Proteomes" id="UP000315003">
    <property type="component" value="Chromosome"/>
</dbReference>
<dbReference type="InterPro" id="IPR011519">
    <property type="entry name" value="UnbV_ASPIC"/>
</dbReference>
<feature type="compositionally biased region" description="Low complexity" evidence="3">
    <location>
        <begin position="67"/>
        <end position="77"/>
    </location>
</feature>
<keyword evidence="2" id="KW-0802">TPR repeat</keyword>
<feature type="repeat" description="TPR" evidence="2">
    <location>
        <begin position="326"/>
        <end position="359"/>
    </location>
</feature>
<evidence type="ECO:0000259" key="4">
    <source>
        <dbReference type="Pfam" id="PF07593"/>
    </source>
</evidence>
<feature type="domain" description="ASPIC/UnbV" evidence="4">
    <location>
        <begin position="960"/>
        <end position="1026"/>
    </location>
</feature>
<evidence type="ECO:0000256" key="3">
    <source>
        <dbReference type="SAM" id="MobiDB-lite"/>
    </source>
</evidence>
<protein>
    <submittedName>
        <fullName evidence="5">Tetratricopeptide repeat protein</fullName>
    </submittedName>
</protein>
<dbReference type="PROSITE" id="PS51257">
    <property type="entry name" value="PROKAR_LIPOPROTEIN"/>
    <property type="match status" value="1"/>
</dbReference>
<dbReference type="RefSeq" id="WP_145276682.1">
    <property type="nucleotide sequence ID" value="NZ_CP036272.1"/>
</dbReference>
<name>A0A517T182_9BACT</name>
<dbReference type="Gene3D" id="2.130.10.130">
    <property type="entry name" value="Integrin alpha, N-terminal"/>
    <property type="match status" value="2"/>
</dbReference>
<dbReference type="Pfam" id="PF14559">
    <property type="entry name" value="TPR_19"/>
    <property type="match status" value="1"/>
</dbReference>
<dbReference type="SUPFAM" id="SSF69318">
    <property type="entry name" value="Integrin alpha N-terminal domain"/>
    <property type="match status" value="1"/>
</dbReference>
<dbReference type="Pfam" id="PF13517">
    <property type="entry name" value="FG-GAP_3"/>
    <property type="match status" value="1"/>
</dbReference>
<evidence type="ECO:0000256" key="2">
    <source>
        <dbReference type="PROSITE-ProRule" id="PRU00339"/>
    </source>
</evidence>
<evidence type="ECO:0000256" key="1">
    <source>
        <dbReference type="ARBA" id="ARBA00022729"/>
    </source>
</evidence>
<dbReference type="PANTHER" id="PTHR16026:SF0">
    <property type="entry name" value="CARTILAGE ACIDIC PROTEIN 1"/>
    <property type="match status" value="1"/>
</dbReference>
<dbReference type="InterPro" id="IPR019734">
    <property type="entry name" value="TPR_rpt"/>
</dbReference>
<accession>A0A517T182</accession>
<proteinExistence type="predicted"/>
<dbReference type="InterPro" id="IPR011990">
    <property type="entry name" value="TPR-like_helical_dom_sf"/>
</dbReference>
<dbReference type="OrthoDB" id="5287961at2"/>
<dbReference type="EMBL" id="CP036272">
    <property type="protein sequence ID" value="QDT62129.1"/>
    <property type="molecule type" value="Genomic_DNA"/>
</dbReference>
<keyword evidence="1" id="KW-0732">Signal</keyword>
<dbReference type="SMART" id="SM00028">
    <property type="entry name" value="TPR"/>
    <property type="match status" value="4"/>
</dbReference>
<dbReference type="Pfam" id="PF07593">
    <property type="entry name" value="UnbV_ASPIC"/>
    <property type="match status" value="1"/>
</dbReference>
<dbReference type="InterPro" id="IPR028994">
    <property type="entry name" value="Integrin_alpha_N"/>
</dbReference>
<dbReference type="AlphaFoldDB" id="A0A517T182"/>
<reference evidence="5 6" key="1">
    <citation type="submission" date="2019-02" db="EMBL/GenBank/DDBJ databases">
        <title>Deep-cultivation of Planctomycetes and their phenomic and genomic characterization uncovers novel biology.</title>
        <authorList>
            <person name="Wiegand S."/>
            <person name="Jogler M."/>
            <person name="Boedeker C."/>
            <person name="Pinto D."/>
            <person name="Vollmers J."/>
            <person name="Rivas-Marin E."/>
            <person name="Kohn T."/>
            <person name="Peeters S.H."/>
            <person name="Heuer A."/>
            <person name="Rast P."/>
            <person name="Oberbeckmann S."/>
            <person name="Bunk B."/>
            <person name="Jeske O."/>
            <person name="Meyerdierks A."/>
            <person name="Storesund J.E."/>
            <person name="Kallscheuer N."/>
            <person name="Luecker S."/>
            <person name="Lage O.M."/>
            <person name="Pohl T."/>
            <person name="Merkel B.J."/>
            <person name="Hornburger P."/>
            <person name="Mueller R.-W."/>
            <person name="Bruemmer F."/>
            <person name="Labrenz M."/>
            <person name="Spormann A.M."/>
            <person name="Op den Camp H."/>
            <person name="Overmann J."/>
            <person name="Amann R."/>
            <person name="Jetten M.S.M."/>
            <person name="Mascher T."/>
            <person name="Medema M.H."/>
            <person name="Devos D.P."/>
            <person name="Kaster A.-K."/>
            <person name="Ovreas L."/>
            <person name="Rohde M."/>
            <person name="Galperin M.Y."/>
            <person name="Jogler C."/>
        </authorList>
    </citation>
    <scope>NUCLEOTIDE SEQUENCE [LARGE SCALE GENOMIC DNA]</scope>
    <source>
        <strain evidence="5 6">SV_7m_r</strain>
    </source>
</reference>
<dbReference type="InterPro" id="IPR013517">
    <property type="entry name" value="FG-GAP"/>
</dbReference>
<keyword evidence="6" id="KW-1185">Reference proteome</keyword>
<feature type="compositionally biased region" description="Polar residues" evidence="3">
    <location>
        <begin position="495"/>
        <end position="505"/>
    </location>
</feature>
<dbReference type="SUPFAM" id="SSF48452">
    <property type="entry name" value="TPR-like"/>
    <property type="match status" value="2"/>
</dbReference>
<sequence>MTKWIEFDQRLRRIAALMLMVGSVVLSGCSGDQQPTGRPEQTDASQGTGAAGDSPSLATDAIAGAKPSSSGPSESGSDQAMINQPAINQPADRGAVLAAAGEAADLGQHQKAIGLLQPLLLADPEDAEALFRLANAYQATNRLEMAVKFLESISEEDPQAGLPALGQAADWYLQLEQYDKAERNYLKVLQRVPTFVPAIRQLALLYNRQGRRHEAVAQIQALCRIGDVRQDELHALLMVGSAIYDDASQPGARQRYLPIGPSAKARILYTETKYREAMEVLKEQASQPETPLSIKAFYGLLAIESQNQDEFERWFAKTDESSQQYAEYWAAIGAHLVNQAKFEPAVRVLCEALVRDPTDTGSLRRLNQSLRALGREDDAERCLDQYTAQRDVVLAVNSIGQQASPNASVFTTMADGLEKLGRDLEAVTWRLVQAHYATDGQSAIEQLSQQRSRLAQSADAFGDELTKLCGLKRDEFPMPDLSELVRPPVDDPQADSLNSGRQSMTVDADSLPPVRFRNVASEVGLEHTFWIASQPQVDRFTLYQAIGGGTAVLDYDLDGWPDLYLNQGGSDAPNFVSQRSNLLFRNVEGQFQDHTASSATEQFGYSIGLTSGDWNQDGFDDLVVANLGDIFLMLNNGDGTFRQVRLKAPKADGELISSLAMGDLSGNGLPDLYAAYYVEDPTMVKRPPIDAQGNIEVISPASFTPAIDKLIVNHGDGSFTASEVTDDPAAASTGLGVVIANWDNQDGLDVFVGNDIRPNHLWVRDPESRQWSDIAAVTGCAYGHGGSATASMGIAVADFDSSGTPDIHITNFFEESVSLFLNRQASFVEQSVAFDLYQDSYQVLGFGCQAIDYNNDGFPDLAVTNGSIERTPDAPFHQPPQFFVNLGKRFALTDVEDPSGYWQQKTLGRSMSRLDFNRDGRSDLLISHLDRPTAIILNETDSQNHWLQLELIGTGAERDAIGAKVTVTAGGRTWSQWIFGGDGYLCRNEPVLNFGIGSQAEAAQVEVTWPDGSQQRLGSLPADQRYLIIQGQDAEQMVIGGSSLPAAAFASP</sequence>
<dbReference type="PROSITE" id="PS50005">
    <property type="entry name" value="TPR"/>
    <property type="match status" value="2"/>
</dbReference>
<evidence type="ECO:0000313" key="5">
    <source>
        <dbReference type="EMBL" id="QDT62129.1"/>
    </source>
</evidence>